<keyword evidence="4" id="KW-1185">Reference proteome</keyword>
<feature type="compositionally biased region" description="Acidic residues" evidence="1">
    <location>
        <begin position="378"/>
        <end position="388"/>
    </location>
</feature>
<dbReference type="Proteomes" id="UP000076969">
    <property type="component" value="Chromosome"/>
</dbReference>
<keyword evidence="2" id="KW-1133">Transmembrane helix</keyword>
<feature type="transmembrane region" description="Helical" evidence="2">
    <location>
        <begin position="331"/>
        <end position="350"/>
    </location>
</feature>
<dbReference type="STRING" id="1712654.A7C91_03965"/>
<evidence type="ECO:0000256" key="2">
    <source>
        <dbReference type="SAM" id="Phobius"/>
    </source>
</evidence>
<gene>
    <name evidence="3" type="ORF">A7C91_03965</name>
</gene>
<dbReference type="RefSeq" id="WP_068665097.1">
    <property type="nucleotide sequence ID" value="NZ_CP015520.1"/>
</dbReference>
<keyword evidence="2" id="KW-0472">Membrane</keyword>
<dbReference type="KEGG" id="tpie:A7C91_03965"/>
<dbReference type="EMBL" id="CP015520">
    <property type="protein sequence ID" value="ANF22418.1"/>
    <property type="molecule type" value="Genomic_DNA"/>
</dbReference>
<sequence>MRRLIVLILTLLLIGSPLAHMAAAEKPQPLFNIDMMIQVSPDGVAQFRIYATLKDPFYRAYFNKLAVNNTTLAEEQFQSFVKGLIYDNLKDNFEKRFEAKGLNSTIYWPEGGPVKVLDNWSAVVTFAIANFLVSDGKVLSCPLSSPMEFVFRGHVFAYSWDKLTLLLPKDYEVRNLAPTPDAFSNNVAVWTNGDFIPIVELYTPQYSYWKFLNATWREISIRYDPQEGYVQFNATFSGANATPLIINQIISSFKARMEVISIDARQKNGSLVVIGVAKPEVSHSETSSEEMWNALVKLPMPFNKVLVKGGSYQVGPNNTIIITVVEKKPNYFTYLWIGLILVVVVGIAWLKKRRTASKEVEEPAEEEKESSIEKSESLDGETSEFGGE</sequence>
<protein>
    <submittedName>
        <fullName evidence="3">Uncharacterized protein</fullName>
    </submittedName>
</protein>
<evidence type="ECO:0000313" key="4">
    <source>
        <dbReference type="Proteomes" id="UP000076969"/>
    </source>
</evidence>
<accession>A0A172WG58</accession>
<name>A0A172WG58_9EURY</name>
<dbReference type="OrthoDB" id="101208at2157"/>
<evidence type="ECO:0000313" key="3">
    <source>
        <dbReference type="EMBL" id="ANF22418.1"/>
    </source>
</evidence>
<keyword evidence="2" id="KW-0812">Transmembrane</keyword>
<organism evidence="3 4">
    <name type="scientific">Thermococcus piezophilus</name>
    <dbReference type="NCBI Taxonomy" id="1712654"/>
    <lineage>
        <taxon>Archaea</taxon>
        <taxon>Methanobacteriati</taxon>
        <taxon>Methanobacteriota</taxon>
        <taxon>Thermococci</taxon>
        <taxon>Thermococcales</taxon>
        <taxon>Thermococcaceae</taxon>
        <taxon>Thermococcus</taxon>
    </lineage>
</organism>
<evidence type="ECO:0000256" key="1">
    <source>
        <dbReference type="SAM" id="MobiDB-lite"/>
    </source>
</evidence>
<dbReference type="AlphaFoldDB" id="A0A172WG58"/>
<proteinExistence type="predicted"/>
<reference evidence="4" key="1">
    <citation type="journal article" date="2016" name="Syst. Appl. Microbiol.">
        <title>Thermococcus piezophilus sp. nov., a novel hyperthermophilic and piezophilic archaeon with a broad pressure range for growth, isolated from a deepest hydrothermal vent at the Mid-Cayman Rise.</title>
        <authorList>
            <person name="Dalmasso C."/>
            <person name="Oger P."/>
            <person name="Selva G."/>
            <person name="Courtine D."/>
            <person name="L'Haridon S."/>
            <person name="Garlaschelli A."/>
            <person name="Roussel E."/>
            <person name="Miyazaki J."/>
            <person name="Reveillaud J."/>
            <person name="Jebbar M."/>
            <person name="Takai K."/>
            <person name="Maignien L."/>
            <person name="Alain K."/>
        </authorList>
    </citation>
    <scope>NUCLEOTIDE SEQUENCE [LARGE SCALE GENOMIC DNA]</scope>
    <source>
        <strain evidence="4">CDGS</strain>
    </source>
</reference>
<dbReference type="GeneID" id="28495321"/>
<feature type="region of interest" description="Disordered" evidence="1">
    <location>
        <begin position="354"/>
        <end position="388"/>
    </location>
</feature>